<dbReference type="PROSITE" id="PS50800">
    <property type="entry name" value="SAP"/>
    <property type="match status" value="1"/>
</dbReference>
<proteinExistence type="predicted"/>
<name>A0A8B6H5I5_MYTGA</name>
<keyword evidence="2" id="KW-0472">Membrane</keyword>
<accession>A0A8B6H5I5</accession>
<gene>
    <name evidence="4" type="ORF">MGAL_10B064241</name>
</gene>
<sequence>MNYDRKSLRHSYEKLSIKQLKQKLKAKSQRTKGHKRDLIERLIDASLSEMDKKGDRKSPSENTTLKQRHSHSTNGDVKDKSNLLDIMHQERQDREKIVLWRKPLKTIHFSCLETASLLNQAGKKLWRRKVAVVTLLLMLFTFYLVYITQGTHQPISLYTCAKQKLSDICMLGTRRHEFTVVEKEDTLPQKLSEIPPAPDPPSYDSVASTSSSYISGSTPANETVSTYPDSGYTYASIMLKSDTGQAGGNYYKNKGGGSNYLCLPRDPENGKAYSYGNNGLYGAEYQIHSSTKPSGLPASLGEKEVPCAVCRRNGKVSVLMIPGKKSCYKGWQSEYSGFLMSEHIGHNIKD</sequence>
<evidence type="ECO:0000313" key="4">
    <source>
        <dbReference type="EMBL" id="VDI73847.1"/>
    </source>
</evidence>
<dbReference type="EMBL" id="UYJE01009483">
    <property type="protein sequence ID" value="VDI73847.1"/>
    <property type="molecule type" value="Genomic_DNA"/>
</dbReference>
<feature type="compositionally biased region" description="Basic and acidic residues" evidence="1">
    <location>
        <begin position="50"/>
        <end position="59"/>
    </location>
</feature>
<dbReference type="AlphaFoldDB" id="A0A8B6H5I5"/>
<dbReference type="GO" id="GO:0005615">
    <property type="term" value="C:extracellular space"/>
    <property type="evidence" value="ECO:0007669"/>
    <property type="project" value="TreeGrafter"/>
</dbReference>
<feature type="region of interest" description="Disordered" evidence="1">
    <location>
        <begin position="50"/>
        <end position="83"/>
    </location>
</feature>
<feature type="region of interest" description="Disordered" evidence="1">
    <location>
        <begin position="189"/>
        <end position="221"/>
    </location>
</feature>
<dbReference type="Proteomes" id="UP000596742">
    <property type="component" value="Unassembled WGS sequence"/>
</dbReference>
<evidence type="ECO:0000256" key="2">
    <source>
        <dbReference type="SAM" id="Phobius"/>
    </source>
</evidence>
<dbReference type="PANTHER" id="PTHR24024:SF18">
    <property type="entry name" value="SHORT-CHAIN COLLAGEN C4-LIKE"/>
    <property type="match status" value="1"/>
</dbReference>
<keyword evidence="2" id="KW-1133">Transmembrane helix</keyword>
<feature type="compositionally biased region" description="Low complexity" evidence="1">
    <location>
        <begin position="202"/>
        <end position="217"/>
    </location>
</feature>
<comment type="caution">
    <text evidence="4">The sequence shown here is derived from an EMBL/GenBank/DDBJ whole genome shotgun (WGS) entry which is preliminary data.</text>
</comment>
<dbReference type="InterPro" id="IPR051077">
    <property type="entry name" value="Ca-dependent_lectin"/>
</dbReference>
<reference evidence="4" key="1">
    <citation type="submission" date="2018-11" db="EMBL/GenBank/DDBJ databases">
        <authorList>
            <person name="Alioto T."/>
            <person name="Alioto T."/>
        </authorList>
    </citation>
    <scope>NUCLEOTIDE SEQUENCE</scope>
</reference>
<keyword evidence="2" id="KW-0812">Transmembrane</keyword>
<feature type="domain" description="SAP" evidence="3">
    <location>
        <begin position="12"/>
        <end position="46"/>
    </location>
</feature>
<evidence type="ECO:0000259" key="3">
    <source>
        <dbReference type="PROSITE" id="PS50800"/>
    </source>
</evidence>
<dbReference type="Pfam" id="PF02037">
    <property type="entry name" value="SAP"/>
    <property type="match status" value="1"/>
</dbReference>
<protein>
    <recommendedName>
        <fullName evidence="3">SAP domain-containing protein</fullName>
    </recommendedName>
</protein>
<evidence type="ECO:0000256" key="1">
    <source>
        <dbReference type="SAM" id="MobiDB-lite"/>
    </source>
</evidence>
<feature type="transmembrane region" description="Helical" evidence="2">
    <location>
        <begin position="130"/>
        <end position="147"/>
    </location>
</feature>
<organism evidence="4 5">
    <name type="scientific">Mytilus galloprovincialis</name>
    <name type="common">Mediterranean mussel</name>
    <dbReference type="NCBI Taxonomy" id="29158"/>
    <lineage>
        <taxon>Eukaryota</taxon>
        <taxon>Metazoa</taxon>
        <taxon>Spiralia</taxon>
        <taxon>Lophotrochozoa</taxon>
        <taxon>Mollusca</taxon>
        <taxon>Bivalvia</taxon>
        <taxon>Autobranchia</taxon>
        <taxon>Pteriomorphia</taxon>
        <taxon>Mytilida</taxon>
        <taxon>Mytiloidea</taxon>
        <taxon>Mytilidae</taxon>
        <taxon>Mytilinae</taxon>
        <taxon>Mytilus</taxon>
    </lineage>
</organism>
<dbReference type="SMART" id="SM00513">
    <property type="entry name" value="SAP"/>
    <property type="match status" value="1"/>
</dbReference>
<dbReference type="InterPro" id="IPR036361">
    <property type="entry name" value="SAP_dom_sf"/>
</dbReference>
<dbReference type="OrthoDB" id="2016540at2759"/>
<dbReference type="Gene3D" id="1.10.720.30">
    <property type="entry name" value="SAP domain"/>
    <property type="match status" value="1"/>
</dbReference>
<dbReference type="SUPFAM" id="SSF68906">
    <property type="entry name" value="SAP domain"/>
    <property type="match status" value="1"/>
</dbReference>
<dbReference type="PANTHER" id="PTHR24024">
    <property type="entry name" value="PULMONARY SURFACTANT-ASSOCIATED PROTEIN A"/>
    <property type="match status" value="1"/>
</dbReference>
<dbReference type="InterPro" id="IPR003034">
    <property type="entry name" value="SAP_dom"/>
</dbReference>
<evidence type="ECO:0000313" key="5">
    <source>
        <dbReference type="Proteomes" id="UP000596742"/>
    </source>
</evidence>
<keyword evidence="5" id="KW-1185">Reference proteome</keyword>